<gene>
    <name evidence="2" type="ORF">HH308_24630</name>
</gene>
<keyword evidence="3" id="KW-1185">Reference proteome</keyword>
<comment type="similarity">
    <text evidence="1">Belongs to the ROK (NagC/XylR) family.</text>
</comment>
<dbReference type="InterPro" id="IPR043129">
    <property type="entry name" value="ATPase_NBD"/>
</dbReference>
<dbReference type="PANTHER" id="PTHR18964">
    <property type="entry name" value="ROK (REPRESSOR, ORF, KINASE) FAMILY"/>
    <property type="match status" value="1"/>
</dbReference>
<evidence type="ECO:0000256" key="1">
    <source>
        <dbReference type="ARBA" id="ARBA00006479"/>
    </source>
</evidence>
<dbReference type="AlphaFoldDB" id="A0A848L0C6"/>
<accession>A0A848L0C6</accession>
<dbReference type="RefSeq" id="WP_170196915.1">
    <property type="nucleotide sequence ID" value="NZ_JABBNB010000035.1"/>
</dbReference>
<dbReference type="Proteomes" id="UP000550729">
    <property type="component" value="Unassembled WGS sequence"/>
</dbReference>
<protein>
    <submittedName>
        <fullName evidence="2">ROK family protein</fullName>
    </submittedName>
</protein>
<dbReference type="SUPFAM" id="SSF53067">
    <property type="entry name" value="Actin-like ATPase domain"/>
    <property type="match status" value="1"/>
</dbReference>
<proteinExistence type="inferred from homology"/>
<sequence length="294" mass="29717">MSRYLGVDLGGTGTRIVALDGAGRVVGDTTAPTRHDDSTQAVAALIDSLAALVGDEPVGGVGIGASGPVDSDGIIHNRATLPAYSELQITGLIADAFGVDCRIDNDAATAAIGEQRFGAGAGSRAMLMVTLGTGVGVTMLVDGAPFRAADGAHPELGHIAVDGPAAPCYCGLPTCWEQLASRTSLDGSTGGRRDDAAAAARSGDSAALRLFETYGTHVGAGLETLISAFHPDEVVIGGSVAQYLDLYRAPLLRRLMRSADYAWDPSIRAGTLGNLAGAIGAAALVLPRVEHAGG</sequence>
<reference evidence="2 3" key="1">
    <citation type="submission" date="2020-04" db="EMBL/GenBank/DDBJ databases">
        <title>Gordonia sp. nov. TBRC 11910.</title>
        <authorList>
            <person name="Suriyachadkun C."/>
        </authorList>
    </citation>
    <scope>NUCLEOTIDE SEQUENCE [LARGE SCALE GENOMIC DNA]</scope>
    <source>
        <strain evidence="2 3">TBRC 11910</strain>
    </source>
</reference>
<dbReference type="PANTHER" id="PTHR18964:SF149">
    <property type="entry name" value="BIFUNCTIONAL UDP-N-ACETYLGLUCOSAMINE 2-EPIMERASE_N-ACETYLMANNOSAMINE KINASE"/>
    <property type="match status" value="1"/>
</dbReference>
<organism evidence="2 3">
    <name type="scientific">Gordonia asplenii</name>
    <dbReference type="NCBI Taxonomy" id="2725283"/>
    <lineage>
        <taxon>Bacteria</taxon>
        <taxon>Bacillati</taxon>
        <taxon>Actinomycetota</taxon>
        <taxon>Actinomycetes</taxon>
        <taxon>Mycobacteriales</taxon>
        <taxon>Gordoniaceae</taxon>
        <taxon>Gordonia</taxon>
    </lineage>
</organism>
<dbReference type="Pfam" id="PF00480">
    <property type="entry name" value="ROK"/>
    <property type="match status" value="1"/>
</dbReference>
<dbReference type="Gene3D" id="3.30.420.40">
    <property type="match status" value="2"/>
</dbReference>
<dbReference type="EMBL" id="JABBNB010000035">
    <property type="protein sequence ID" value="NMO04410.1"/>
    <property type="molecule type" value="Genomic_DNA"/>
</dbReference>
<comment type="caution">
    <text evidence="2">The sequence shown here is derived from an EMBL/GenBank/DDBJ whole genome shotgun (WGS) entry which is preliminary data.</text>
</comment>
<evidence type="ECO:0000313" key="3">
    <source>
        <dbReference type="Proteomes" id="UP000550729"/>
    </source>
</evidence>
<dbReference type="CDD" id="cd23763">
    <property type="entry name" value="ASKHA_ATPase_ROK"/>
    <property type="match status" value="1"/>
</dbReference>
<name>A0A848L0C6_9ACTN</name>
<evidence type="ECO:0000313" key="2">
    <source>
        <dbReference type="EMBL" id="NMO04410.1"/>
    </source>
</evidence>
<dbReference type="InterPro" id="IPR000600">
    <property type="entry name" value="ROK"/>
</dbReference>